<dbReference type="AlphaFoldDB" id="A0A8E0RN21"/>
<protein>
    <submittedName>
        <fullName evidence="3">Trafficking protein particle complex subunit 6B</fullName>
    </submittedName>
</protein>
<comment type="caution">
    <text evidence="3">The sequence shown here is derived from an EMBL/GenBank/DDBJ whole genome shotgun (WGS) entry which is preliminary data.</text>
</comment>
<dbReference type="InterPro" id="IPR007194">
    <property type="entry name" value="TRAPP_component"/>
</dbReference>
<keyword evidence="4" id="KW-1185">Reference proteome</keyword>
<dbReference type="PANTHER" id="PTHR12817:SF0">
    <property type="entry name" value="GEO08327P1"/>
    <property type="match status" value="1"/>
</dbReference>
<gene>
    <name evidence="3" type="ORF">FBUS_10844</name>
</gene>
<comment type="subcellular location">
    <subcellularLocation>
        <location evidence="1">Golgi apparatus</location>
        <location evidence="1">cis-Golgi network</location>
    </subcellularLocation>
</comment>
<proteinExistence type="inferred from homology"/>
<evidence type="ECO:0000256" key="1">
    <source>
        <dbReference type="ARBA" id="ARBA00004222"/>
    </source>
</evidence>
<dbReference type="CDD" id="cd14944">
    <property type="entry name" value="TRAPPC6A_Trs33"/>
    <property type="match status" value="1"/>
</dbReference>
<evidence type="ECO:0000313" key="4">
    <source>
        <dbReference type="Proteomes" id="UP000728185"/>
    </source>
</evidence>
<organism evidence="3 4">
    <name type="scientific">Fasciolopsis buskii</name>
    <dbReference type="NCBI Taxonomy" id="27845"/>
    <lineage>
        <taxon>Eukaryota</taxon>
        <taxon>Metazoa</taxon>
        <taxon>Spiralia</taxon>
        <taxon>Lophotrochozoa</taxon>
        <taxon>Platyhelminthes</taxon>
        <taxon>Trematoda</taxon>
        <taxon>Digenea</taxon>
        <taxon>Plagiorchiida</taxon>
        <taxon>Echinostomata</taxon>
        <taxon>Echinostomatoidea</taxon>
        <taxon>Fasciolidae</taxon>
        <taxon>Fasciolopsis</taxon>
    </lineage>
</organism>
<dbReference type="GO" id="GO:0030008">
    <property type="term" value="C:TRAPP complex"/>
    <property type="evidence" value="ECO:0007669"/>
    <property type="project" value="TreeGrafter"/>
</dbReference>
<dbReference type="GO" id="GO:0006888">
    <property type="term" value="P:endoplasmic reticulum to Golgi vesicle-mediated transport"/>
    <property type="evidence" value="ECO:0007669"/>
    <property type="project" value="TreeGrafter"/>
</dbReference>
<dbReference type="GO" id="GO:0005801">
    <property type="term" value="C:cis-Golgi network"/>
    <property type="evidence" value="ECO:0007669"/>
    <property type="project" value="TreeGrafter"/>
</dbReference>
<dbReference type="InterPro" id="IPR037992">
    <property type="entry name" value="TRAPPC6/Trs33"/>
</dbReference>
<evidence type="ECO:0000256" key="2">
    <source>
        <dbReference type="ARBA" id="ARBA00006218"/>
    </source>
</evidence>
<sequence>MPSTPVHPYDAFDALLTEIVNYSTESRKTQPTDSASCEQLLDSIGFTVSQRLIDRAVKDHNRFASELDIVKYVCTDFWASVFHKQVDTLKTNYQDMYVLFVSEFCLLERIARGSQYSKEATRYLAFPAGLLRGALCSLGLKCTVNVDCEKLPSCKFTIKVLRTS</sequence>
<dbReference type="OrthoDB" id="941624at2759"/>
<dbReference type="Proteomes" id="UP000728185">
    <property type="component" value="Unassembled WGS sequence"/>
</dbReference>
<accession>A0A8E0RN21</accession>
<reference evidence="3" key="1">
    <citation type="submission" date="2019-05" db="EMBL/GenBank/DDBJ databases">
        <title>Annotation for the trematode Fasciolopsis buski.</title>
        <authorList>
            <person name="Choi Y.-J."/>
        </authorList>
    </citation>
    <scope>NUCLEOTIDE SEQUENCE</scope>
    <source>
        <strain evidence="3">HT</strain>
        <tissue evidence="3">Whole worm</tissue>
    </source>
</reference>
<dbReference type="GO" id="GO:0005802">
    <property type="term" value="C:trans-Golgi network"/>
    <property type="evidence" value="ECO:0007669"/>
    <property type="project" value="TreeGrafter"/>
</dbReference>
<dbReference type="EMBL" id="LUCM01011779">
    <property type="protein sequence ID" value="KAA0183470.1"/>
    <property type="molecule type" value="Genomic_DNA"/>
</dbReference>
<dbReference type="SUPFAM" id="SSF111126">
    <property type="entry name" value="Ligand-binding domain in the NO signalling and Golgi transport"/>
    <property type="match status" value="1"/>
</dbReference>
<comment type="similarity">
    <text evidence="2">Belongs to the TRAPP small subunits family. BET3 subfamily.</text>
</comment>
<name>A0A8E0RN21_9TREM</name>
<dbReference type="PANTHER" id="PTHR12817">
    <property type="entry name" value="TRAFFICKING PROTEIN PARTICLE COMPLEX SUBUNIT 6B"/>
    <property type="match status" value="1"/>
</dbReference>
<evidence type="ECO:0000313" key="3">
    <source>
        <dbReference type="EMBL" id="KAA0183470.1"/>
    </source>
</evidence>
<dbReference type="InterPro" id="IPR024096">
    <property type="entry name" value="NO_sig/Golgi_transp_ligand-bd"/>
</dbReference>
<dbReference type="Pfam" id="PF04051">
    <property type="entry name" value="TRAPP"/>
    <property type="match status" value="1"/>
</dbReference>
<dbReference type="Gene3D" id="3.30.1380.20">
    <property type="entry name" value="Trafficking protein particle complex subunit 3"/>
    <property type="match status" value="1"/>
</dbReference>